<organism evidence="1 2">
    <name type="scientific">Artemia franciscana</name>
    <name type="common">Brine shrimp</name>
    <name type="synonym">Artemia sanfranciscana</name>
    <dbReference type="NCBI Taxonomy" id="6661"/>
    <lineage>
        <taxon>Eukaryota</taxon>
        <taxon>Metazoa</taxon>
        <taxon>Ecdysozoa</taxon>
        <taxon>Arthropoda</taxon>
        <taxon>Crustacea</taxon>
        <taxon>Branchiopoda</taxon>
        <taxon>Anostraca</taxon>
        <taxon>Artemiidae</taxon>
        <taxon>Artemia</taxon>
    </lineage>
</organism>
<proteinExistence type="predicted"/>
<dbReference type="AlphaFoldDB" id="A0AA88I1B0"/>
<dbReference type="EMBL" id="JAVRJZ010000006">
    <property type="protein sequence ID" value="KAK2721133.1"/>
    <property type="molecule type" value="Genomic_DNA"/>
</dbReference>
<accession>A0AA88I1B0</accession>
<evidence type="ECO:0000313" key="2">
    <source>
        <dbReference type="Proteomes" id="UP001187531"/>
    </source>
</evidence>
<keyword evidence="2" id="KW-1185">Reference proteome</keyword>
<protein>
    <submittedName>
        <fullName evidence="1">Uncharacterized protein</fullName>
    </submittedName>
</protein>
<name>A0AA88I1B0_ARTSF</name>
<dbReference type="Proteomes" id="UP001187531">
    <property type="component" value="Unassembled WGS sequence"/>
</dbReference>
<reference evidence="1" key="1">
    <citation type="submission" date="2023-07" db="EMBL/GenBank/DDBJ databases">
        <title>Chromosome-level genome assembly of Artemia franciscana.</title>
        <authorList>
            <person name="Jo E."/>
        </authorList>
    </citation>
    <scope>NUCLEOTIDE SEQUENCE</scope>
    <source>
        <tissue evidence="1">Whole body</tissue>
    </source>
</reference>
<sequence length="107" mass="12085">MSPQDLTSGMNYILLTEEPADEPTRSNHWDKLYLTNSRACRISLHNLTSGINYTLLTEKPPASPQDLTSGMNYVLLTEESPDKPAKSKQWDKLYITNRRSAGRPCTV</sequence>
<evidence type="ECO:0000313" key="1">
    <source>
        <dbReference type="EMBL" id="KAK2721133.1"/>
    </source>
</evidence>
<comment type="caution">
    <text evidence="1">The sequence shown here is derived from an EMBL/GenBank/DDBJ whole genome shotgun (WGS) entry which is preliminary data.</text>
</comment>
<gene>
    <name evidence="1" type="ORF">QYM36_003417</name>
</gene>